<dbReference type="SMART" id="SM00332">
    <property type="entry name" value="PP2Cc"/>
    <property type="match status" value="1"/>
</dbReference>
<gene>
    <name evidence="3" type="ORF">EI684_15475</name>
</gene>
<dbReference type="CDD" id="cd00143">
    <property type="entry name" value="PP2Cc"/>
    <property type="match status" value="1"/>
</dbReference>
<evidence type="ECO:0000313" key="3">
    <source>
        <dbReference type="EMBL" id="RRR69503.1"/>
    </source>
</evidence>
<keyword evidence="1" id="KW-0472">Membrane</keyword>
<dbReference type="PROSITE" id="PS51746">
    <property type="entry name" value="PPM_2"/>
    <property type="match status" value="1"/>
</dbReference>
<dbReference type="Pfam" id="PF13672">
    <property type="entry name" value="PP2C_2"/>
    <property type="match status" value="1"/>
</dbReference>
<dbReference type="InterPro" id="IPR001932">
    <property type="entry name" value="PPM-type_phosphatase-like_dom"/>
</dbReference>
<reference evidence="3 4" key="1">
    <citation type="submission" date="2018-12" db="EMBL/GenBank/DDBJ databases">
        <title>Genome Sequence of Candidatus Viridilinea halotolerans isolated from saline sulfide-rich spring.</title>
        <authorList>
            <person name="Grouzdev D.S."/>
            <person name="Burganskaya E.I."/>
            <person name="Krutkina M.S."/>
            <person name="Sukhacheva M.V."/>
            <person name="Gorlenko V.M."/>
        </authorList>
    </citation>
    <scope>NUCLEOTIDE SEQUENCE [LARGE SCALE GENOMIC DNA]</scope>
    <source>
        <strain evidence="3">Chok-6</strain>
    </source>
</reference>
<keyword evidence="1" id="KW-0812">Transmembrane</keyword>
<protein>
    <submittedName>
        <fullName evidence="3">Serine/threonine-protein phosphatase</fullName>
    </submittedName>
</protein>
<evidence type="ECO:0000313" key="4">
    <source>
        <dbReference type="Proteomes" id="UP000280307"/>
    </source>
</evidence>
<dbReference type="Gene3D" id="3.60.40.10">
    <property type="entry name" value="PPM-type phosphatase domain"/>
    <property type="match status" value="1"/>
</dbReference>
<dbReference type="SMART" id="SM00331">
    <property type="entry name" value="PP2C_SIG"/>
    <property type="match status" value="1"/>
</dbReference>
<evidence type="ECO:0000259" key="2">
    <source>
        <dbReference type="PROSITE" id="PS51746"/>
    </source>
</evidence>
<keyword evidence="1" id="KW-1133">Transmembrane helix</keyword>
<feature type="domain" description="PPM-type phosphatase" evidence="2">
    <location>
        <begin position="6"/>
        <end position="252"/>
    </location>
</feature>
<organism evidence="3 4">
    <name type="scientific">Candidatus Viridilinea halotolerans</name>
    <dbReference type="NCBI Taxonomy" id="2491704"/>
    <lineage>
        <taxon>Bacteria</taxon>
        <taxon>Bacillati</taxon>
        <taxon>Chloroflexota</taxon>
        <taxon>Chloroflexia</taxon>
        <taxon>Chloroflexales</taxon>
        <taxon>Chloroflexineae</taxon>
        <taxon>Oscillochloridaceae</taxon>
        <taxon>Candidatus Viridilinea</taxon>
    </lineage>
</organism>
<dbReference type="AlphaFoldDB" id="A0A426TVL5"/>
<dbReference type="EMBL" id="RSAS01000625">
    <property type="protein sequence ID" value="RRR69503.1"/>
    <property type="molecule type" value="Genomic_DNA"/>
</dbReference>
<dbReference type="SUPFAM" id="SSF81606">
    <property type="entry name" value="PP2C-like"/>
    <property type="match status" value="1"/>
</dbReference>
<sequence length="483" mass="53392">MPPIIQWFVLTDTGRVREANEDSVHTYPSSEDLKLQPTQIPPGGRLCVVADGMGGHRGGREASSLAVRRIGQYYYNQSGMLATEAIEAAIHQTSRDILLLGQRESDLERMGTTVVLATVDQGVAYVANVGDSRAYRLRDGQLRQISVDDRWVDTQVREGILTPEQARNHSYRNVLTQHLGSNEIPNVNQTQFPLKAEDRLLLCSDGLYELVSDQEISQILGSIPPERAPQRLIDLALQRGAPDNVTVAVGYYGALRPTRRSPFSRLQLAGIIAGIAALLFIFLLGSLAWSWLGSSQATAQQPTILTAPLGATATVGAFITAEAKPTATIMPLTPTPEFVPSASATETAPQAALAPLSNIRNPEQKRVQVFQINDPAGLTEEERWLFQQCESALDSNQSTYILSKHEQFKGANASFNINNMTIAIIPGHLTRNYDGVSSRCDSIYTNRNLDIIVNEPMPREEYSFLVEPEKIYLIRFGWEDYQR</sequence>
<comment type="caution">
    <text evidence="3">The sequence shown here is derived from an EMBL/GenBank/DDBJ whole genome shotgun (WGS) entry which is preliminary data.</text>
</comment>
<feature type="transmembrane region" description="Helical" evidence="1">
    <location>
        <begin position="266"/>
        <end position="292"/>
    </location>
</feature>
<dbReference type="Proteomes" id="UP000280307">
    <property type="component" value="Unassembled WGS sequence"/>
</dbReference>
<dbReference type="InterPro" id="IPR036457">
    <property type="entry name" value="PPM-type-like_dom_sf"/>
</dbReference>
<dbReference type="InterPro" id="IPR015655">
    <property type="entry name" value="PP2C"/>
</dbReference>
<dbReference type="PANTHER" id="PTHR47992">
    <property type="entry name" value="PROTEIN PHOSPHATASE"/>
    <property type="match status" value="1"/>
</dbReference>
<name>A0A426TVL5_9CHLR</name>
<evidence type="ECO:0000256" key="1">
    <source>
        <dbReference type="SAM" id="Phobius"/>
    </source>
</evidence>
<proteinExistence type="predicted"/>
<accession>A0A426TVL5</accession>
<dbReference type="GO" id="GO:0004722">
    <property type="term" value="F:protein serine/threonine phosphatase activity"/>
    <property type="evidence" value="ECO:0007669"/>
    <property type="project" value="InterPro"/>
</dbReference>